<dbReference type="GO" id="GO:0090374">
    <property type="term" value="P:oligopeptide export from mitochondrion"/>
    <property type="evidence" value="ECO:0007669"/>
    <property type="project" value="TreeGrafter"/>
</dbReference>
<evidence type="ECO:0000256" key="11">
    <source>
        <dbReference type="ARBA" id="ARBA00023180"/>
    </source>
</evidence>
<evidence type="ECO:0000313" key="12">
    <source>
        <dbReference type="EMBL" id="CAB3990055.1"/>
    </source>
</evidence>
<dbReference type="FunFam" id="3.40.50.300:FF:000479">
    <property type="entry name" value="Multidrug resistance protein 1A"/>
    <property type="match status" value="1"/>
</dbReference>
<keyword evidence="8" id="KW-1278">Translocase</keyword>
<dbReference type="SUPFAM" id="SSF52540">
    <property type="entry name" value="P-loop containing nucleoside triphosphate hydrolases"/>
    <property type="match status" value="4"/>
</dbReference>
<protein>
    <submittedName>
        <fullName evidence="12">Multidrug resistance 1 isoform X2</fullName>
    </submittedName>
</protein>
<dbReference type="InterPro" id="IPR017871">
    <property type="entry name" value="ABC_transporter-like_CS"/>
</dbReference>
<evidence type="ECO:0000256" key="1">
    <source>
        <dbReference type="ARBA" id="ARBA00004141"/>
    </source>
</evidence>
<dbReference type="OrthoDB" id="6500128at2759"/>
<dbReference type="InterPro" id="IPR003593">
    <property type="entry name" value="AAA+_ATPase"/>
</dbReference>
<name>A0A6S7GED7_PARCT</name>
<reference evidence="12" key="1">
    <citation type="submission" date="2020-04" db="EMBL/GenBank/DDBJ databases">
        <authorList>
            <person name="Alioto T."/>
            <person name="Alioto T."/>
            <person name="Gomez Garrido J."/>
        </authorList>
    </citation>
    <scope>NUCLEOTIDE SEQUENCE</scope>
    <source>
        <strain evidence="12">A484AB</strain>
    </source>
</reference>
<dbReference type="NCBIfam" id="NF010167">
    <property type="entry name" value="PRK13648.1"/>
    <property type="match status" value="4"/>
</dbReference>
<dbReference type="FunFam" id="3.40.50.300:FF:000205">
    <property type="entry name" value="ABC transporter B family member 4"/>
    <property type="match status" value="2"/>
</dbReference>
<dbReference type="Pfam" id="PF00664">
    <property type="entry name" value="ABC_membrane"/>
    <property type="match status" value="4"/>
</dbReference>
<dbReference type="PROSITE" id="PS50929">
    <property type="entry name" value="ABC_TM1F"/>
    <property type="match status" value="4"/>
</dbReference>
<evidence type="ECO:0000256" key="10">
    <source>
        <dbReference type="ARBA" id="ARBA00023136"/>
    </source>
</evidence>
<dbReference type="GO" id="GO:0005524">
    <property type="term" value="F:ATP binding"/>
    <property type="evidence" value="ECO:0007669"/>
    <property type="project" value="UniProtKB-KW"/>
</dbReference>
<dbReference type="GO" id="GO:0015421">
    <property type="term" value="F:ABC-type oligopeptide transporter activity"/>
    <property type="evidence" value="ECO:0007669"/>
    <property type="project" value="TreeGrafter"/>
</dbReference>
<comment type="similarity">
    <text evidence="2">Belongs to the ABC transporter superfamily. ABCB family. Multidrug resistance exporter (TC 3.A.1.201) subfamily.</text>
</comment>
<evidence type="ECO:0000256" key="8">
    <source>
        <dbReference type="ARBA" id="ARBA00022967"/>
    </source>
</evidence>
<keyword evidence="6" id="KW-0547">Nucleotide-binding</keyword>
<dbReference type="InterPro" id="IPR027417">
    <property type="entry name" value="P-loop_NTPase"/>
</dbReference>
<dbReference type="Proteomes" id="UP001152795">
    <property type="component" value="Unassembled WGS sequence"/>
</dbReference>
<keyword evidence="5" id="KW-0677">Repeat</keyword>
<proteinExistence type="inferred from homology"/>
<keyword evidence="9" id="KW-1133">Transmembrane helix</keyword>
<evidence type="ECO:0000313" key="13">
    <source>
        <dbReference type="Proteomes" id="UP001152795"/>
    </source>
</evidence>
<evidence type="ECO:0000256" key="3">
    <source>
        <dbReference type="ARBA" id="ARBA00022448"/>
    </source>
</evidence>
<dbReference type="CDD" id="cd03249">
    <property type="entry name" value="ABC_MTABC3_MDL1_MDL2"/>
    <property type="match status" value="3"/>
</dbReference>
<dbReference type="CDD" id="cd18578">
    <property type="entry name" value="ABC_6TM_Pgp_ABCB1_D2_like"/>
    <property type="match status" value="1"/>
</dbReference>
<dbReference type="GO" id="GO:0005743">
    <property type="term" value="C:mitochondrial inner membrane"/>
    <property type="evidence" value="ECO:0007669"/>
    <property type="project" value="TreeGrafter"/>
</dbReference>
<evidence type="ECO:0000256" key="2">
    <source>
        <dbReference type="ARBA" id="ARBA00007577"/>
    </source>
</evidence>
<dbReference type="Gene3D" id="3.40.50.300">
    <property type="entry name" value="P-loop containing nucleotide triphosphate hydrolases"/>
    <property type="match status" value="4"/>
</dbReference>
<dbReference type="InterPro" id="IPR036640">
    <property type="entry name" value="ABC1_TM_sf"/>
</dbReference>
<feature type="non-terminal residue" evidence="12">
    <location>
        <position position="1"/>
    </location>
</feature>
<dbReference type="PROSITE" id="PS00211">
    <property type="entry name" value="ABC_TRANSPORTER_1"/>
    <property type="match status" value="3"/>
</dbReference>
<keyword evidence="13" id="KW-1185">Reference proteome</keyword>
<evidence type="ECO:0000256" key="6">
    <source>
        <dbReference type="ARBA" id="ARBA00022741"/>
    </source>
</evidence>
<dbReference type="InterPro" id="IPR003439">
    <property type="entry name" value="ABC_transporter-like_ATP-bd"/>
</dbReference>
<keyword evidence="3" id="KW-0813">Transport</keyword>
<dbReference type="SUPFAM" id="SSF90123">
    <property type="entry name" value="ABC transporter transmembrane region"/>
    <property type="match status" value="4"/>
</dbReference>
<dbReference type="SMART" id="SM00382">
    <property type="entry name" value="AAA"/>
    <property type="match status" value="4"/>
</dbReference>
<gene>
    <name evidence="12" type="ORF">PACLA_8A061876</name>
</gene>
<dbReference type="Gene3D" id="1.20.1560.10">
    <property type="entry name" value="ABC transporter type 1, transmembrane domain"/>
    <property type="match status" value="3"/>
</dbReference>
<comment type="subcellular location">
    <subcellularLocation>
        <location evidence="1">Membrane</location>
        <topology evidence="1">Multi-pass membrane protein</topology>
    </subcellularLocation>
</comment>
<accession>A0A6S7GED7</accession>
<keyword evidence="11" id="KW-0325">Glycoprotein</keyword>
<evidence type="ECO:0000256" key="9">
    <source>
        <dbReference type="ARBA" id="ARBA00022989"/>
    </source>
</evidence>
<dbReference type="FunFam" id="1.20.1560.10:FF:000018">
    <property type="entry name" value="ATP-binding cassette subfamily B member 11"/>
    <property type="match status" value="1"/>
</dbReference>
<evidence type="ECO:0000256" key="7">
    <source>
        <dbReference type="ARBA" id="ARBA00022840"/>
    </source>
</evidence>
<keyword evidence="10" id="KW-0472">Membrane</keyword>
<dbReference type="InterPro" id="IPR039421">
    <property type="entry name" value="Type_1_exporter"/>
</dbReference>
<dbReference type="PANTHER" id="PTHR43394">
    <property type="entry name" value="ATP-DEPENDENT PERMEASE MDL1, MITOCHONDRIAL"/>
    <property type="match status" value="1"/>
</dbReference>
<dbReference type="PROSITE" id="PS50893">
    <property type="entry name" value="ABC_TRANSPORTER_2"/>
    <property type="match status" value="3"/>
</dbReference>
<dbReference type="InterPro" id="IPR011527">
    <property type="entry name" value="ABC1_TM_dom"/>
</dbReference>
<evidence type="ECO:0000256" key="4">
    <source>
        <dbReference type="ARBA" id="ARBA00022692"/>
    </source>
</evidence>
<sequence length="2092" mass="229682">MASEKTQLLLPSGKHDTPAPDIGFAPADEKHEKISMVPFKQLFCFRDNVDVILMILGTFGSIAYGVLTPTQFILMGSVTDDFVDFVQCLRTNCTNPVDLEDSMTSVCLWYVAFAFLNLLFAWMGLGLWGLTAERQVHKMRLAMFRNIIHQEIAWFDTHPSGELGTRLTEDLNKLADGIGSKFGRLIFSFSAFFAGYILGFCYLWKLALVMMAVLPIVALSGGVLAKIIGGFAAKELAAYSKAGSVAEQSISSIRTVAAFGGEAEQTKKYDIHLTKSCKFGINKGFGIGIGMGIFQVTTLGNYAFSLWYGVRLIRDGDAEPGDVASVFYMVMLGSVMVGQGAPCMEALAAARGVGYTIFNIIERNSAIDPSSAAGMKPDVIGDVEFRDIDFVYPSRPTVQILKDFSLKVPHGKRIALVGESGCGKSTVVKLISRFYDPQKGSVLLDGKNIKDINVSHLRSHIGVVNQEPILFSTTIAENIAYGREGVTQQEIEKAARAANAHSFISQFPKGYETQCGERGTQMSGGQKQRIAIARALVRNPKILLLDEATSALDFESEAIVQEALDRAGEGRTTIVIAHRLSTIRNADIIVVVKEGHMAETGTHEELMAIPNGIYKTLVRFQKAVDDRSYNESDDVEDDVEEANEPFQLEEVDGVFELGSFTCSSSVDGHTKTIVTEEGEAVKPMSFFKILKYNAPEFWYIVIGCFGSALFGSNPCVYGIAIGGVFEAFTYDPKIPSEREEMEDVSVKWSMVFFALGIGSGVGIFLQNWMFAKSGEALTQRLRKWSFVAVLRQEISYFDKPKNSTGALCSRLSTEVSAVQGATGSQLGFISSSLVSVIGGLLVCFVTSWKLSLVMTSFAPLMLLSGVFFMTALGASTRGNLEEDAGKVAEETLSNIQTVASLGREEEFFERYRTAMAEPYRKAKKICHFAGLATGSTFCIVNLTFAASFRYGATLVVDYDITLKDMMTTVFTYLSVGLIAGQTSSMTPDYSKAKIAAQKVFTFIDSVPSIDNQSEEGLKPEKCKGEIKLNEVGFRYPTRRKIKVLRNLNVTVKPGQTVALVGTSGCGKSTTISLVERFYDVSSGSVTMDAHNVKDLNIKWLRHQIGIVSQEPVLFDMTIRENIAYGDTTREVSDKEIEQAARSANIHQFIASLPKGYDTMVGDKGTLISGGQKQRIAIARALVRDPKILLLDEATSALDTESEKVVQQALDNASVGRTTLTSTIHISEEGFYLTTFLYLYFEKMKIHHAICQGFHVHIDESDMISTSSLKHEKISMVPFKQLFCFRDNVDVILMILGTFGSIAYGVLAPTQFILMRSVTDDFVDFVQCLRTNCTNPVDLEDSMTSVCLWYVAFAFLNLLFAWMGLGLWGLTAERQVHKMRLAMFRNIIHQEIAWFDTHPSGELGTRLTEDLNKLADGIGSKFGRLICSFSAFIAGYILGFCYLWKMTLVMLAVLPVIALSAGLLGKIIGGFAANELAAYSKAGSVAEQSFSSIRTVAAFGGEAEQTKKVRVKTEDVCTRYDIHLTNSCKFGINKGLAVGFGLGIFQVSSLGNYALALWYGIRLVRDDEVEPGDVSSVFFMVESMKPDVIGDVEFRDIDFVYPLRPTVQILKDFSLKVPHGKRVALVGESGCGKSTVVKLISRFYDPQKGSVLLDGQNIKHLNVSHLRSHIGVVSQEPILFSTTIAENIAYGREGVTQQEIEKAAMAANAHNFISQFPKGYETLCGERGTQMSGGQKQRIAIARALVRNPKILLLDEATSALDSVSEAVVQEALDRVSAGEGRTTIVIAHRLSTIRNADIIVVVKEGHVTETGTHEELMAIPSGIYKTLVRFQKAKVDAHLQTFAYDPKIPSERENMEDDSYNLSIHSSRDKCATGSQLGFISSTLVSVVGGLLVSFVNSWKLSLVMTSFAPLMVMSGVFFMAALGSVTRGNLEEDAAKVAEETLSNIQTVVSLGREEEFFERYRTAMAEPYRKAKKNEKCKVLRNLNITVKPGQTVALVGTSGCGKSTTISLVERFYDVSSGSVTMDAHDVKDLNIKWLRHQIGIVSQEPVLFDMTIRENIAYGDTTRKVSDKEIEQAARSANIHQFIASLPK</sequence>
<dbReference type="PANTHER" id="PTHR43394:SF27">
    <property type="entry name" value="ATP-DEPENDENT TRANSLOCASE ABCB1-LIKE"/>
    <property type="match status" value="1"/>
</dbReference>
<dbReference type="EMBL" id="CACRXK020001592">
    <property type="protein sequence ID" value="CAB3990055.1"/>
    <property type="molecule type" value="Genomic_DNA"/>
</dbReference>
<comment type="caution">
    <text evidence="12">The sequence shown here is derived from an EMBL/GenBank/DDBJ whole genome shotgun (WGS) entry which is preliminary data.</text>
</comment>
<dbReference type="Pfam" id="PF00005">
    <property type="entry name" value="ABC_tran"/>
    <property type="match status" value="4"/>
</dbReference>
<evidence type="ECO:0000256" key="5">
    <source>
        <dbReference type="ARBA" id="ARBA00022737"/>
    </source>
</evidence>
<keyword evidence="4" id="KW-0812">Transmembrane</keyword>
<organism evidence="12 13">
    <name type="scientific">Paramuricea clavata</name>
    <name type="common">Red gorgonian</name>
    <name type="synonym">Violescent sea-whip</name>
    <dbReference type="NCBI Taxonomy" id="317549"/>
    <lineage>
        <taxon>Eukaryota</taxon>
        <taxon>Metazoa</taxon>
        <taxon>Cnidaria</taxon>
        <taxon>Anthozoa</taxon>
        <taxon>Octocorallia</taxon>
        <taxon>Malacalcyonacea</taxon>
        <taxon>Plexauridae</taxon>
        <taxon>Paramuricea</taxon>
    </lineage>
</organism>
<dbReference type="GO" id="GO:0016887">
    <property type="term" value="F:ATP hydrolysis activity"/>
    <property type="evidence" value="ECO:0007669"/>
    <property type="project" value="InterPro"/>
</dbReference>
<keyword evidence="7" id="KW-0067">ATP-binding</keyword>
<dbReference type="CDD" id="cd18577">
    <property type="entry name" value="ABC_6TM_Pgp_ABCB1_D1_like"/>
    <property type="match status" value="2"/>
</dbReference>